<dbReference type="AlphaFoldDB" id="A0A2D2AYL3"/>
<dbReference type="RefSeq" id="WP_099622326.1">
    <property type="nucleotide sequence ID" value="NZ_CP024201.1"/>
</dbReference>
<feature type="transmembrane region" description="Helical" evidence="1">
    <location>
        <begin position="382"/>
        <end position="402"/>
    </location>
</feature>
<proteinExistence type="predicted"/>
<gene>
    <name evidence="2" type="ORF">CSW64_11955</name>
</gene>
<protein>
    <recommendedName>
        <fullName evidence="4">Aminobenzoyl-glutamate transporter</fullName>
    </recommendedName>
</protein>
<keyword evidence="1" id="KW-0812">Transmembrane</keyword>
<accession>A0A2D2AYL3</accession>
<feature type="transmembrane region" description="Helical" evidence="1">
    <location>
        <begin position="300"/>
        <end position="321"/>
    </location>
</feature>
<sequence>MSDETGPRRRSLLDLVERVGDRLPDPVFIFLWLIGVLVVASIVCAALGVSAVNPITQETLVAKSLLEPGNVRLLLTEMAKTFTGFAPLGLVLLVMLGAGVAERVGLLDSAIRTLVTASPRRLLTPMVLVIGLLSNHAADSGIVVLPPLAAMVFAAAGRHPIAGLACAYAASIASFAGNPLPGQFDALILGFTEPAARLLDPHWTANLAGNWFFTAAGCLTFTLVGWWVTDRIVEPRLGPWEGPRSLGDDDQAPDAAPRGALLWAGLAALGVVLLWAALTLLPGAPLRDATAQGPAQWTPFFRSLITAFFLLFLAAGCAYGIRTRQIRKDSDVVRLAADSIAAMAPYIVLAFAASHFIAMFNWSNLGAITAIKGAAALRESGLPLPFILMGVTVLAAVLDMFISSASAKWAALGPVVVPMLMLLGVSPEMTTAAYRMGDSSLVIASPMSAYFILILGFAQRWKPGLGIGGLLAVLLPLGVAFFASALVMTGLWALFELATGPVAPFHYVIVAHGG</sequence>
<feature type="transmembrane region" description="Helical" evidence="1">
    <location>
        <begin position="470"/>
        <end position="495"/>
    </location>
</feature>
<feature type="transmembrane region" description="Helical" evidence="1">
    <location>
        <begin position="439"/>
        <end position="458"/>
    </location>
</feature>
<feature type="transmembrane region" description="Helical" evidence="1">
    <location>
        <begin position="409"/>
        <end position="427"/>
    </location>
</feature>
<dbReference type="EMBL" id="CP024201">
    <property type="protein sequence ID" value="ATQ43075.1"/>
    <property type="molecule type" value="Genomic_DNA"/>
</dbReference>
<dbReference type="PANTHER" id="PTHR30282">
    <property type="entry name" value="P-AMINOBENZOYL GLUTAMATE TRANSPORTER"/>
    <property type="match status" value="1"/>
</dbReference>
<evidence type="ECO:0000313" key="2">
    <source>
        <dbReference type="EMBL" id="ATQ43075.1"/>
    </source>
</evidence>
<organism evidence="2 3">
    <name type="scientific">Caulobacter mirabilis</name>
    <dbReference type="NCBI Taxonomy" id="69666"/>
    <lineage>
        <taxon>Bacteria</taxon>
        <taxon>Pseudomonadati</taxon>
        <taxon>Pseudomonadota</taxon>
        <taxon>Alphaproteobacteria</taxon>
        <taxon>Caulobacterales</taxon>
        <taxon>Caulobacteraceae</taxon>
        <taxon>Caulobacter</taxon>
    </lineage>
</organism>
<feature type="transmembrane region" description="Helical" evidence="1">
    <location>
        <begin position="342"/>
        <end position="362"/>
    </location>
</feature>
<dbReference type="PANTHER" id="PTHR30282:SF0">
    <property type="entry name" value="P-AMINOBENZOYL-GLUTAMATE TRANSPORT PROTEIN"/>
    <property type="match status" value="1"/>
</dbReference>
<keyword evidence="3" id="KW-1185">Reference proteome</keyword>
<feature type="transmembrane region" description="Helical" evidence="1">
    <location>
        <begin position="208"/>
        <end position="228"/>
    </location>
</feature>
<dbReference type="InterPro" id="IPR004697">
    <property type="entry name" value="AbgT"/>
</dbReference>
<feature type="transmembrane region" description="Helical" evidence="1">
    <location>
        <begin position="82"/>
        <end position="101"/>
    </location>
</feature>
<evidence type="ECO:0000313" key="3">
    <source>
        <dbReference type="Proteomes" id="UP000228945"/>
    </source>
</evidence>
<dbReference type="Pfam" id="PF03806">
    <property type="entry name" value="ABG_transport"/>
    <property type="match status" value="1"/>
</dbReference>
<evidence type="ECO:0000256" key="1">
    <source>
        <dbReference type="SAM" id="Phobius"/>
    </source>
</evidence>
<dbReference type="OrthoDB" id="3314392at2"/>
<dbReference type="KEGG" id="cmb:CSW64_11955"/>
<dbReference type="Proteomes" id="UP000228945">
    <property type="component" value="Chromosome"/>
</dbReference>
<keyword evidence="1" id="KW-1133">Transmembrane helix</keyword>
<feature type="transmembrane region" description="Helical" evidence="1">
    <location>
        <begin position="260"/>
        <end position="280"/>
    </location>
</feature>
<dbReference type="GO" id="GO:0015558">
    <property type="term" value="F:secondary active p-aminobenzoyl-glutamate transmembrane transporter activity"/>
    <property type="evidence" value="ECO:0007669"/>
    <property type="project" value="InterPro"/>
</dbReference>
<keyword evidence="1" id="KW-0472">Membrane</keyword>
<reference evidence="2 3" key="1">
    <citation type="submission" date="2017-10" db="EMBL/GenBank/DDBJ databases">
        <title>Genome sequence of Caulobacter mirabilis FWC38.</title>
        <authorList>
            <person name="Fiebig A."/>
            <person name="Crosson S."/>
        </authorList>
    </citation>
    <scope>NUCLEOTIDE SEQUENCE [LARGE SCALE GENOMIC DNA]</scope>
    <source>
        <strain evidence="2 3">FWC 38</strain>
    </source>
</reference>
<name>A0A2D2AYL3_9CAUL</name>
<evidence type="ECO:0008006" key="4">
    <source>
        <dbReference type="Google" id="ProtNLM"/>
    </source>
</evidence>
<dbReference type="GO" id="GO:1902604">
    <property type="term" value="P:p-aminobenzoyl-glutamate transmembrane transport"/>
    <property type="evidence" value="ECO:0007669"/>
    <property type="project" value="InterPro"/>
</dbReference>
<feature type="transmembrane region" description="Helical" evidence="1">
    <location>
        <begin position="27"/>
        <end position="52"/>
    </location>
</feature>